<evidence type="ECO:0000256" key="8">
    <source>
        <dbReference type="RuleBase" id="RU363032"/>
    </source>
</evidence>
<dbReference type="InterPro" id="IPR035906">
    <property type="entry name" value="MetI-like_sf"/>
</dbReference>
<evidence type="ECO:0000256" key="5">
    <source>
        <dbReference type="ARBA" id="ARBA00022692"/>
    </source>
</evidence>
<dbReference type="InterPro" id="IPR043429">
    <property type="entry name" value="ArtM/GltK/GlnP/TcyL/YhdX-like"/>
</dbReference>
<dbReference type="NCBIfam" id="TIGR01726">
    <property type="entry name" value="HEQRo_perm_3TM"/>
    <property type="match status" value="1"/>
</dbReference>
<keyword evidence="4" id="KW-1003">Cell membrane</keyword>
<feature type="transmembrane region" description="Helical" evidence="8">
    <location>
        <begin position="101"/>
        <end position="117"/>
    </location>
</feature>
<keyword evidence="6 8" id="KW-1133">Transmembrane helix</keyword>
<dbReference type="PANTHER" id="PTHR30614">
    <property type="entry name" value="MEMBRANE COMPONENT OF AMINO ACID ABC TRANSPORTER"/>
    <property type="match status" value="1"/>
</dbReference>
<evidence type="ECO:0000313" key="10">
    <source>
        <dbReference type="EMBL" id="MER2289517.1"/>
    </source>
</evidence>
<organism evidence="10 11">
    <name type="scientific">Methylobacterium brachiatum</name>
    <dbReference type="NCBI Taxonomy" id="269660"/>
    <lineage>
        <taxon>Bacteria</taxon>
        <taxon>Pseudomonadati</taxon>
        <taxon>Pseudomonadota</taxon>
        <taxon>Alphaproteobacteria</taxon>
        <taxon>Hyphomicrobiales</taxon>
        <taxon>Methylobacteriaceae</taxon>
        <taxon>Methylobacterium</taxon>
    </lineage>
</organism>
<comment type="caution">
    <text evidence="10">The sequence shown here is derived from an EMBL/GenBank/DDBJ whole genome shotgun (WGS) entry which is preliminary data.</text>
</comment>
<keyword evidence="3 8" id="KW-0813">Transport</keyword>
<keyword evidence="11" id="KW-1185">Reference proteome</keyword>
<dbReference type="Gene3D" id="1.10.3720.10">
    <property type="entry name" value="MetI-like"/>
    <property type="match status" value="1"/>
</dbReference>
<feature type="domain" description="ABC transmembrane type-1" evidence="9">
    <location>
        <begin position="23"/>
        <end position="223"/>
    </location>
</feature>
<dbReference type="InterPro" id="IPR010065">
    <property type="entry name" value="AA_ABC_transptr_permease_3TM"/>
</dbReference>
<dbReference type="InterPro" id="IPR000515">
    <property type="entry name" value="MetI-like"/>
</dbReference>
<comment type="similarity">
    <text evidence="2">Belongs to the binding-protein-dependent transport system permease family. HisMQ subfamily.</text>
</comment>
<comment type="subcellular location">
    <subcellularLocation>
        <location evidence="1">Cell inner membrane</location>
        <topology evidence="1">Multi-pass membrane protein</topology>
    </subcellularLocation>
    <subcellularLocation>
        <location evidence="8">Cell membrane</location>
        <topology evidence="8">Multi-pass membrane protein</topology>
    </subcellularLocation>
</comment>
<evidence type="ECO:0000256" key="6">
    <source>
        <dbReference type="ARBA" id="ARBA00022989"/>
    </source>
</evidence>
<dbReference type="PANTHER" id="PTHR30614:SF42">
    <property type="entry name" value="GLUTAMATE_ASPARTATE IMPORT PERMEASE PROTEIN GLTJ"/>
    <property type="match status" value="1"/>
</dbReference>
<proteinExistence type="inferred from homology"/>
<dbReference type="GeneID" id="90831309"/>
<dbReference type="Pfam" id="PF00528">
    <property type="entry name" value="BPD_transp_1"/>
    <property type="match status" value="1"/>
</dbReference>
<keyword evidence="7 8" id="KW-0472">Membrane</keyword>
<sequence>MFSVLFEEAPDGQRYIDWLISGLQWTVTLAFFGWCIAFVIGVAVGAGRTSPSRAIAIPCRLYTEFFRNIPVLIQMFLWYFVVPEFLPFGLGDAIKQMPPPWGAFWPALVCLSLYTSARVSEQVRAGIEALPKGQREAANALSLSTWKTYRHVLIPQALRLIVPSLTSEVMGIYKNTSVALTIGLLELTAQARQISEATFQTFGAFASATLIYLALALVTFLIMTAVEYAVRIPGQEPVTGRKLPRKLALAQEPKP</sequence>
<dbReference type="CDD" id="cd06261">
    <property type="entry name" value="TM_PBP2"/>
    <property type="match status" value="1"/>
</dbReference>
<feature type="transmembrane region" description="Helical" evidence="8">
    <location>
        <begin position="23"/>
        <end position="44"/>
    </location>
</feature>
<evidence type="ECO:0000256" key="2">
    <source>
        <dbReference type="ARBA" id="ARBA00010072"/>
    </source>
</evidence>
<keyword evidence="5 8" id="KW-0812">Transmembrane</keyword>
<evidence type="ECO:0000256" key="3">
    <source>
        <dbReference type="ARBA" id="ARBA00022448"/>
    </source>
</evidence>
<feature type="transmembrane region" description="Helical" evidence="8">
    <location>
        <begin position="65"/>
        <end position="81"/>
    </location>
</feature>
<feature type="transmembrane region" description="Helical" evidence="8">
    <location>
        <begin position="202"/>
        <end position="226"/>
    </location>
</feature>
<name>A0ABV1R3U3_9HYPH</name>
<evidence type="ECO:0000256" key="1">
    <source>
        <dbReference type="ARBA" id="ARBA00004429"/>
    </source>
</evidence>
<dbReference type="Proteomes" id="UP001432995">
    <property type="component" value="Unassembled WGS sequence"/>
</dbReference>
<dbReference type="RefSeq" id="WP_091859576.1">
    <property type="nucleotide sequence ID" value="NZ_CP033231.1"/>
</dbReference>
<accession>A0ABV1R3U3</accession>
<dbReference type="PROSITE" id="PS50928">
    <property type="entry name" value="ABC_TM1"/>
    <property type="match status" value="1"/>
</dbReference>
<evidence type="ECO:0000313" key="11">
    <source>
        <dbReference type="Proteomes" id="UP001432995"/>
    </source>
</evidence>
<dbReference type="EMBL" id="JBELQD010000014">
    <property type="protein sequence ID" value="MER2289517.1"/>
    <property type="molecule type" value="Genomic_DNA"/>
</dbReference>
<reference evidence="10" key="1">
    <citation type="submission" date="2024-06" db="EMBL/GenBank/DDBJ databases">
        <authorList>
            <person name="Campbell A.G."/>
        </authorList>
    </citation>
    <scope>NUCLEOTIDE SEQUENCE</scope>
    <source>
        <strain evidence="10">EM17</strain>
    </source>
</reference>
<evidence type="ECO:0000256" key="4">
    <source>
        <dbReference type="ARBA" id="ARBA00022475"/>
    </source>
</evidence>
<evidence type="ECO:0000259" key="9">
    <source>
        <dbReference type="PROSITE" id="PS50928"/>
    </source>
</evidence>
<evidence type="ECO:0000256" key="7">
    <source>
        <dbReference type="ARBA" id="ARBA00023136"/>
    </source>
</evidence>
<gene>
    <name evidence="10" type="ORF">ABS770_14705</name>
</gene>
<protein>
    <submittedName>
        <fullName evidence="10">Amino acid ABC transporter permease</fullName>
    </submittedName>
</protein>
<dbReference type="SUPFAM" id="SSF161098">
    <property type="entry name" value="MetI-like"/>
    <property type="match status" value="1"/>
</dbReference>